<evidence type="ECO:0000313" key="2">
    <source>
        <dbReference type="Proteomes" id="UP000216345"/>
    </source>
</evidence>
<dbReference type="Proteomes" id="UP000216345">
    <property type="component" value="Unassembled WGS sequence"/>
</dbReference>
<organism evidence="1 2">
    <name type="scientific">Brucella rhizosphaerae</name>
    <dbReference type="NCBI Taxonomy" id="571254"/>
    <lineage>
        <taxon>Bacteria</taxon>
        <taxon>Pseudomonadati</taxon>
        <taxon>Pseudomonadota</taxon>
        <taxon>Alphaproteobacteria</taxon>
        <taxon>Hyphomicrobiales</taxon>
        <taxon>Brucellaceae</taxon>
        <taxon>Brucella/Ochrobactrum group</taxon>
        <taxon>Brucella</taxon>
    </lineage>
</organism>
<accession>A0A256FQY1</accession>
<keyword evidence="2" id="KW-1185">Reference proteome</keyword>
<reference evidence="1 2" key="1">
    <citation type="submission" date="2017-07" db="EMBL/GenBank/DDBJ databases">
        <title>Phylogenetic study on the rhizospheric bacterium Ochrobactrum sp. A44.</title>
        <authorList>
            <person name="Krzyzanowska D.M."/>
            <person name="Ossowicki A."/>
            <person name="Rajewska M."/>
            <person name="Maciag T."/>
            <person name="Kaczynski Z."/>
            <person name="Czerwicka M."/>
            <person name="Jafra S."/>
        </authorList>
    </citation>
    <scope>NUCLEOTIDE SEQUENCE [LARGE SCALE GENOMIC DNA]</scope>
    <source>
        <strain evidence="1 2">PR17</strain>
    </source>
</reference>
<name>A0A256FQY1_9HYPH</name>
<evidence type="ECO:0000313" key="1">
    <source>
        <dbReference type="EMBL" id="OYR17233.1"/>
    </source>
</evidence>
<gene>
    <name evidence="1" type="ORF">CEV32_3984</name>
</gene>
<proteinExistence type="predicted"/>
<protein>
    <submittedName>
        <fullName evidence="1">Uncharacterized protein</fullName>
    </submittedName>
</protein>
<sequence>MLVYHGDYGADYSLVDANRKSRQEDKVFENQHFRAQASYFHELFKL</sequence>
<dbReference type="AlphaFoldDB" id="A0A256FQY1"/>
<dbReference type="EMBL" id="NNRK01000020">
    <property type="protein sequence ID" value="OYR17233.1"/>
    <property type="molecule type" value="Genomic_DNA"/>
</dbReference>
<comment type="caution">
    <text evidence="1">The sequence shown here is derived from an EMBL/GenBank/DDBJ whole genome shotgun (WGS) entry which is preliminary data.</text>
</comment>